<evidence type="ECO:0000313" key="11">
    <source>
        <dbReference type="EMBL" id="CAD9566759.1"/>
    </source>
</evidence>
<dbReference type="GO" id="GO:0003729">
    <property type="term" value="F:mRNA binding"/>
    <property type="evidence" value="ECO:0007669"/>
    <property type="project" value="TreeGrafter"/>
</dbReference>
<proteinExistence type="inferred from homology"/>
<evidence type="ECO:0000256" key="5">
    <source>
        <dbReference type="ARBA" id="ARBA00022884"/>
    </source>
</evidence>
<protein>
    <recommendedName>
        <fullName evidence="9">U6 snRNA-associated Sm-like protein LSm8</fullName>
    </recommendedName>
</protein>
<evidence type="ECO:0000256" key="6">
    <source>
        <dbReference type="ARBA" id="ARBA00023187"/>
    </source>
</evidence>
<keyword evidence="7 9" id="KW-0539">Nucleus</keyword>
<keyword evidence="5 9" id="KW-0694">RNA-binding</keyword>
<sequence length="99" mass="10601">MASALREFQDQQVHIITADGRNIIGKLSGYDQLQNLILSAANEHVFSPSAKPDVVPLGLYVIRGDNVAAVGLHVVEEGGVDVLTSVQCEPIGSIRHEVL</sequence>
<dbReference type="Gene3D" id="2.30.30.100">
    <property type="match status" value="1"/>
</dbReference>
<evidence type="ECO:0000256" key="1">
    <source>
        <dbReference type="ARBA" id="ARBA00004123"/>
    </source>
</evidence>
<comment type="similarity">
    <text evidence="2 9">Belongs to the snRNP Sm proteins family.</text>
</comment>
<dbReference type="EMBL" id="HBGY01008902">
    <property type="protein sequence ID" value="CAD9566759.1"/>
    <property type="molecule type" value="Transcribed_RNA"/>
</dbReference>
<name>A0A7S2K6E7_9STRA</name>
<keyword evidence="6 9" id="KW-0508">mRNA splicing</keyword>
<keyword evidence="8 9" id="KW-0687">Ribonucleoprotein</keyword>
<dbReference type="InterPro" id="IPR047575">
    <property type="entry name" value="Sm"/>
</dbReference>
<evidence type="ECO:0000256" key="4">
    <source>
        <dbReference type="ARBA" id="ARBA00022728"/>
    </source>
</evidence>
<dbReference type="GO" id="GO:0046540">
    <property type="term" value="C:U4/U6 x U5 tri-snRNP complex"/>
    <property type="evidence" value="ECO:0007669"/>
    <property type="project" value="UniProtKB-UniRule"/>
</dbReference>
<dbReference type="InterPro" id="IPR001163">
    <property type="entry name" value="Sm_dom_euk/arc"/>
</dbReference>
<dbReference type="InterPro" id="IPR044642">
    <property type="entry name" value="PTHR15588"/>
</dbReference>
<evidence type="ECO:0000256" key="7">
    <source>
        <dbReference type="ARBA" id="ARBA00023242"/>
    </source>
</evidence>
<dbReference type="InterPro" id="IPR034103">
    <property type="entry name" value="Lsm8"/>
</dbReference>
<dbReference type="GO" id="GO:0005688">
    <property type="term" value="C:U6 snRNP"/>
    <property type="evidence" value="ECO:0007669"/>
    <property type="project" value="UniProtKB-UniRule"/>
</dbReference>
<accession>A0A7S2K6E7</accession>
<evidence type="ECO:0000256" key="8">
    <source>
        <dbReference type="ARBA" id="ARBA00023274"/>
    </source>
</evidence>
<evidence type="ECO:0000256" key="3">
    <source>
        <dbReference type="ARBA" id="ARBA00022664"/>
    </source>
</evidence>
<dbReference type="Pfam" id="PF01423">
    <property type="entry name" value="LSM"/>
    <property type="match status" value="1"/>
</dbReference>
<dbReference type="SUPFAM" id="SSF50182">
    <property type="entry name" value="Sm-like ribonucleoproteins"/>
    <property type="match status" value="1"/>
</dbReference>
<reference evidence="11" key="1">
    <citation type="submission" date="2021-01" db="EMBL/GenBank/DDBJ databases">
        <authorList>
            <person name="Corre E."/>
            <person name="Pelletier E."/>
            <person name="Niang G."/>
            <person name="Scheremetjew M."/>
            <person name="Finn R."/>
            <person name="Kale V."/>
            <person name="Holt S."/>
            <person name="Cochrane G."/>
            <person name="Meng A."/>
            <person name="Brown T."/>
            <person name="Cohen L."/>
        </authorList>
    </citation>
    <scope>NUCLEOTIDE SEQUENCE</scope>
    <source>
        <strain evidence="11">B650</strain>
    </source>
</reference>
<comment type="function">
    <text evidence="9">Plays role in pre-mRNA splicing as component of the U4/U6-U5 tri-snRNP complex that is involved in spliceosome assembly, and as component of the precatalytic spliceosome (spliceosome B complex). The heptameric LSM2-8 complex binds specifically to the 3'-terminal U-tract of U6 snRNA.</text>
</comment>
<dbReference type="PROSITE" id="PS52002">
    <property type="entry name" value="SM"/>
    <property type="match status" value="1"/>
</dbReference>
<dbReference type="AlphaFoldDB" id="A0A7S2K6E7"/>
<dbReference type="GO" id="GO:0071011">
    <property type="term" value="C:precatalytic spliceosome"/>
    <property type="evidence" value="ECO:0007669"/>
    <property type="project" value="TreeGrafter"/>
</dbReference>
<evidence type="ECO:0000256" key="9">
    <source>
        <dbReference type="RuleBase" id="RU365048"/>
    </source>
</evidence>
<dbReference type="SMART" id="SM00651">
    <property type="entry name" value="Sm"/>
    <property type="match status" value="1"/>
</dbReference>
<comment type="subcellular location">
    <subcellularLocation>
        <location evidence="1 9">Nucleus</location>
    </subcellularLocation>
</comment>
<feature type="domain" description="Sm" evidence="10">
    <location>
        <begin position="1"/>
        <end position="76"/>
    </location>
</feature>
<dbReference type="PANTHER" id="PTHR15588">
    <property type="entry name" value="LSM1"/>
    <property type="match status" value="1"/>
</dbReference>
<evidence type="ECO:0000259" key="10">
    <source>
        <dbReference type="PROSITE" id="PS52002"/>
    </source>
</evidence>
<dbReference type="GO" id="GO:0000398">
    <property type="term" value="P:mRNA splicing, via spliceosome"/>
    <property type="evidence" value="ECO:0007669"/>
    <property type="project" value="UniProtKB-UniRule"/>
</dbReference>
<comment type="subunit">
    <text evidence="9">LSm subunits form a heteromer with a doughnut shape.</text>
</comment>
<dbReference type="PANTHER" id="PTHR15588:SF9">
    <property type="entry name" value="U6 SNRNA-ASSOCIATED SM-LIKE PROTEIN LSM8"/>
    <property type="match status" value="1"/>
</dbReference>
<dbReference type="InterPro" id="IPR010920">
    <property type="entry name" value="LSM_dom_sf"/>
</dbReference>
<keyword evidence="3 9" id="KW-0507">mRNA processing</keyword>
<gene>
    <name evidence="9" type="primary">LSM8</name>
    <name evidence="11" type="ORF">LDAN0321_LOCUS5615</name>
</gene>
<dbReference type="CDD" id="cd01727">
    <property type="entry name" value="LSm8"/>
    <property type="match status" value="1"/>
</dbReference>
<keyword evidence="4 9" id="KW-0747">Spliceosome</keyword>
<evidence type="ECO:0000256" key="2">
    <source>
        <dbReference type="ARBA" id="ARBA00006850"/>
    </source>
</evidence>
<organism evidence="11">
    <name type="scientific">Leptocylindrus danicus</name>
    <dbReference type="NCBI Taxonomy" id="163516"/>
    <lineage>
        <taxon>Eukaryota</taxon>
        <taxon>Sar</taxon>
        <taxon>Stramenopiles</taxon>
        <taxon>Ochrophyta</taxon>
        <taxon>Bacillariophyta</taxon>
        <taxon>Coscinodiscophyceae</taxon>
        <taxon>Chaetocerotophycidae</taxon>
        <taxon>Leptocylindrales</taxon>
        <taxon>Leptocylindraceae</taxon>
        <taxon>Leptocylindrus</taxon>
    </lineage>
</organism>